<organism evidence="2">
    <name type="scientific">hydrothermal vent metagenome</name>
    <dbReference type="NCBI Taxonomy" id="652676"/>
    <lineage>
        <taxon>unclassified sequences</taxon>
        <taxon>metagenomes</taxon>
        <taxon>ecological metagenomes</taxon>
    </lineage>
</organism>
<name>A0A3B1CDW4_9ZZZZ</name>
<keyword evidence="1" id="KW-0472">Membrane</keyword>
<gene>
    <name evidence="2" type="ORF">MNBD_NITROSPIRAE01-584</name>
</gene>
<dbReference type="EMBL" id="UOGF01000038">
    <property type="protein sequence ID" value="VAX28409.1"/>
    <property type="molecule type" value="Genomic_DNA"/>
</dbReference>
<sequence>MSFPESENKKNRELASSASSLETLRLLYPIFKEEVYRRRAAMAHIARIGTLFYLTFIFAFLFFPGKVITGAGPRYAVVAGIILSAILLIYQIAQEKSRHEKAKLQLITLEKAFGFFEVGKHIAKKTLYPSNWRDRPKVDQALVMMCLSIAGTATILIFTILSG</sequence>
<keyword evidence="1" id="KW-0812">Transmembrane</keyword>
<dbReference type="AlphaFoldDB" id="A0A3B1CDW4"/>
<evidence type="ECO:0000313" key="2">
    <source>
        <dbReference type="EMBL" id="VAX28409.1"/>
    </source>
</evidence>
<evidence type="ECO:0000256" key="1">
    <source>
        <dbReference type="SAM" id="Phobius"/>
    </source>
</evidence>
<keyword evidence="1" id="KW-1133">Transmembrane helix</keyword>
<proteinExistence type="predicted"/>
<protein>
    <submittedName>
        <fullName evidence="2">Uncharacterized protein</fullName>
    </submittedName>
</protein>
<accession>A0A3B1CDW4</accession>
<feature type="transmembrane region" description="Helical" evidence="1">
    <location>
        <begin position="75"/>
        <end position="93"/>
    </location>
</feature>
<feature type="transmembrane region" description="Helical" evidence="1">
    <location>
        <begin position="141"/>
        <end position="161"/>
    </location>
</feature>
<reference evidence="2" key="1">
    <citation type="submission" date="2018-06" db="EMBL/GenBank/DDBJ databases">
        <authorList>
            <person name="Zhirakovskaya E."/>
        </authorList>
    </citation>
    <scope>NUCLEOTIDE SEQUENCE</scope>
</reference>
<feature type="transmembrane region" description="Helical" evidence="1">
    <location>
        <begin position="45"/>
        <end position="63"/>
    </location>
</feature>